<protein>
    <recommendedName>
        <fullName evidence="2">histidine kinase</fullName>
        <ecNumber evidence="2">2.7.13.3</ecNumber>
    </recommendedName>
</protein>
<dbReference type="CDD" id="cd17546">
    <property type="entry name" value="REC_hyHK_CKI1_RcsC-like"/>
    <property type="match status" value="1"/>
</dbReference>
<dbReference type="SUPFAM" id="SSF47384">
    <property type="entry name" value="Homodimeric domain of signal transducing histidine kinase"/>
    <property type="match status" value="1"/>
</dbReference>
<evidence type="ECO:0000259" key="6">
    <source>
        <dbReference type="PROSITE" id="PS50109"/>
    </source>
</evidence>
<evidence type="ECO:0000313" key="9">
    <source>
        <dbReference type="Proteomes" id="UP000261174"/>
    </source>
</evidence>
<dbReference type="InterPro" id="IPR003594">
    <property type="entry name" value="HATPase_dom"/>
</dbReference>
<dbReference type="PANTHER" id="PTHR45339">
    <property type="entry name" value="HYBRID SIGNAL TRANSDUCTION HISTIDINE KINASE J"/>
    <property type="match status" value="1"/>
</dbReference>
<keyword evidence="5" id="KW-0472">Membrane</keyword>
<feature type="domain" description="Histidine kinase" evidence="6">
    <location>
        <begin position="71"/>
        <end position="292"/>
    </location>
</feature>
<dbReference type="Pfam" id="PF00512">
    <property type="entry name" value="HisKA"/>
    <property type="match status" value="1"/>
</dbReference>
<organism evidence="8 9">
    <name type="scientific">Chitinophaga silvisoli</name>
    <dbReference type="NCBI Taxonomy" id="2291814"/>
    <lineage>
        <taxon>Bacteria</taxon>
        <taxon>Pseudomonadati</taxon>
        <taxon>Bacteroidota</taxon>
        <taxon>Chitinophagia</taxon>
        <taxon>Chitinophagales</taxon>
        <taxon>Chitinophagaceae</taxon>
        <taxon>Chitinophaga</taxon>
    </lineage>
</organism>
<keyword evidence="9" id="KW-1185">Reference proteome</keyword>
<evidence type="ECO:0000313" key="8">
    <source>
        <dbReference type="EMBL" id="RFM34387.1"/>
    </source>
</evidence>
<dbReference type="EMBL" id="QTJV01000004">
    <property type="protein sequence ID" value="RFM34387.1"/>
    <property type="molecule type" value="Genomic_DNA"/>
</dbReference>
<reference evidence="8 9" key="1">
    <citation type="submission" date="2018-08" db="EMBL/GenBank/DDBJ databases">
        <title>Chitinophaga sp. K20C18050901, a novel bacterium isolated from forest soil.</title>
        <authorList>
            <person name="Wang C."/>
        </authorList>
    </citation>
    <scope>NUCLEOTIDE SEQUENCE [LARGE SCALE GENOMIC DNA]</scope>
    <source>
        <strain evidence="8 9">K20C18050901</strain>
    </source>
</reference>
<dbReference type="Pfam" id="PF02518">
    <property type="entry name" value="HATPase_c"/>
    <property type="match status" value="1"/>
</dbReference>
<evidence type="ECO:0000256" key="1">
    <source>
        <dbReference type="ARBA" id="ARBA00000085"/>
    </source>
</evidence>
<dbReference type="InterPro" id="IPR036097">
    <property type="entry name" value="HisK_dim/P_sf"/>
</dbReference>
<keyword evidence="3 4" id="KW-0597">Phosphoprotein</keyword>
<comment type="caution">
    <text evidence="8">The sequence shown here is derived from an EMBL/GenBank/DDBJ whole genome shotgun (WGS) entry which is preliminary data.</text>
</comment>
<dbReference type="Pfam" id="PF00072">
    <property type="entry name" value="Response_reg"/>
    <property type="match status" value="1"/>
</dbReference>
<keyword evidence="5" id="KW-1133">Transmembrane helix</keyword>
<dbReference type="AlphaFoldDB" id="A0A3E1P2I9"/>
<dbReference type="InterPro" id="IPR011006">
    <property type="entry name" value="CheY-like_superfamily"/>
</dbReference>
<dbReference type="InterPro" id="IPR036890">
    <property type="entry name" value="HATPase_C_sf"/>
</dbReference>
<dbReference type="SMART" id="SM00448">
    <property type="entry name" value="REC"/>
    <property type="match status" value="1"/>
</dbReference>
<dbReference type="InterPro" id="IPR003661">
    <property type="entry name" value="HisK_dim/P_dom"/>
</dbReference>
<gene>
    <name evidence="8" type="ORF">DXN04_13985</name>
</gene>
<dbReference type="PRINTS" id="PR00344">
    <property type="entry name" value="BCTRLSENSOR"/>
</dbReference>
<dbReference type="InterPro" id="IPR005467">
    <property type="entry name" value="His_kinase_dom"/>
</dbReference>
<dbReference type="Gene3D" id="1.10.287.130">
    <property type="match status" value="1"/>
</dbReference>
<name>A0A3E1P2I9_9BACT</name>
<feature type="domain" description="Response regulatory" evidence="7">
    <location>
        <begin position="317"/>
        <end position="435"/>
    </location>
</feature>
<dbReference type="GO" id="GO:0000155">
    <property type="term" value="F:phosphorelay sensor kinase activity"/>
    <property type="evidence" value="ECO:0007669"/>
    <property type="project" value="InterPro"/>
</dbReference>
<evidence type="ECO:0000259" key="7">
    <source>
        <dbReference type="PROSITE" id="PS50110"/>
    </source>
</evidence>
<dbReference type="CDD" id="cd00082">
    <property type="entry name" value="HisKA"/>
    <property type="match status" value="1"/>
</dbReference>
<dbReference type="InterPro" id="IPR004358">
    <property type="entry name" value="Sig_transdc_His_kin-like_C"/>
</dbReference>
<dbReference type="EC" id="2.7.13.3" evidence="2"/>
<evidence type="ECO:0000256" key="5">
    <source>
        <dbReference type="SAM" id="Phobius"/>
    </source>
</evidence>
<dbReference type="SUPFAM" id="SSF55874">
    <property type="entry name" value="ATPase domain of HSP90 chaperone/DNA topoisomerase II/histidine kinase"/>
    <property type="match status" value="1"/>
</dbReference>
<evidence type="ECO:0000256" key="4">
    <source>
        <dbReference type="PROSITE-ProRule" id="PRU00169"/>
    </source>
</evidence>
<feature type="transmembrane region" description="Helical" evidence="5">
    <location>
        <begin position="24"/>
        <end position="45"/>
    </location>
</feature>
<sequence length="443" mass="50272">MSRMVARRLTSSIVPFLVQIPDSIFVISIALLFLLIAIVAIVMNYRLRMQLNKTKSALSESIKGKLNMITNFNREVRTPLNAVIGLSEQLTHTPLNKEQRDLLHAIEHAAGMLLRIMTNAQEVYSLAKGDIQLDSNPFEIYAAFYSVMEEKRTLAKEKGLYFDALYEGDQYLRVLGDEQRLIQVMQHLVDNAIKYTKLGGVQVILRVTKAEEDKAVIYLEVKDTGIGIAEDMIPYLFGYYSFPRPPQMAAVSGTGLGLAIVQHILYLHGTKVHVESSQEKGSCFTFEITYPVPDKKTLIISRRELEDMTGSFMEGRNILVADDQEMNLVLLSRILSRWKCNFDKATDGIVAYNLFLHHDYDMVLLDVQMPGMTGLEVVRKIREDRDAIKAAVPVLAITSDITMTENDRYRELGFDDCMLKPFKERDIYNTIIRHLPPAGVKVL</sequence>
<dbReference type="PANTHER" id="PTHR45339:SF5">
    <property type="entry name" value="HISTIDINE KINASE"/>
    <property type="match status" value="1"/>
</dbReference>
<dbReference type="PROSITE" id="PS50110">
    <property type="entry name" value="RESPONSE_REGULATORY"/>
    <property type="match status" value="1"/>
</dbReference>
<dbReference type="Gene3D" id="3.30.565.10">
    <property type="entry name" value="Histidine kinase-like ATPase, C-terminal domain"/>
    <property type="match status" value="1"/>
</dbReference>
<dbReference type="SMART" id="SM00388">
    <property type="entry name" value="HisKA"/>
    <property type="match status" value="1"/>
</dbReference>
<feature type="modified residue" description="4-aspartylphosphate" evidence="4">
    <location>
        <position position="366"/>
    </location>
</feature>
<accession>A0A3E1P2I9</accession>
<proteinExistence type="predicted"/>
<dbReference type="PROSITE" id="PS50109">
    <property type="entry name" value="HIS_KIN"/>
    <property type="match status" value="1"/>
</dbReference>
<evidence type="ECO:0000256" key="3">
    <source>
        <dbReference type="ARBA" id="ARBA00022553"/>
    </source>
</evidence>
<dbReference type="SUPFAM" id="SSF52172">
    <property type="entry name" value="CheY-like"/>
    <property type="match status" value="1"/>
</dbReference>
<evidence type="ECO:0000256" key="2">
    <source>
        <dbReference type="ARBA" id="ARBA00012438"/>
    </source>
</evidence>
<dbReference type="InterPro" id="IPR001789">
    <property type="entry name" value="Sig_transdc_resp-reg_receiver"/>
</dbReference>
<dbReference type="Gene3D" id="3.40.50.2300">
    <property type="match status" value="1"/>
</dbReference>
<dbReference type="Proteomes" id="UP000261174">
    <property type="component" value="Unassembled WGS sequence"/>
</dbReference>
<dbReference type="SMART" id="SM00387">
    <property type="entry name" value="HATPase_c"/>
    <property type="match status" value="1"/>
</dbReference>
<comment type="catalytic activity">
    <reaction evidence="1">
        <text>ATP + protein L-histidine = ADP + protein N-phospho-L-histidine.</text>
        <dbReference type="EC" id="2.7.13.3"/>
    </reaction>
</comment>
<keyword evidence="5" id="KW-0812">Transmembrane</keyword>